<evidence type="ECO:0000256" key="4">
    <source>
        <dbReference type="ARBA" id="ARBA00022692"/>
    </source>
</evidence>
<dbReference type="PANTHER" id="PTHR14969">
    <property type="entry name" value="SPHINGOSINE-1-PHOSPHATE PHOSPHOHYDROLASE"/>
    <property type="match status" value="1"/>
</dbReference>
<evidence type="ECO:0000256" key="8">
    <source>
        <dbReference type="ARBA" id="ARBA00032707"/>
    </source>
</evidence>
<dbReference type="Gene3D" id="1.20.144.10">
    <property type="entry name" value="Phosphatidic acid phosphatase type 2/haloperoxidase"/>
    <property type="match status" value="1"/>
</dbReference>
<dbReference type="STRING" id="1524254.PHACT_03720"/>
<dbReference type="Pfam" id="PF01569">
    <property type="entry name" value="PAP2"/>
    <property type="match status" value="1"/>
</dbReference>
<accession>A0A1E8CNU1</accession>
<feature type="transmembrane region" description="Helical" evidence="10">
    <location>
        <begin position="35"/>
        <end position="59"/>
    </location>
</feature>
<dbReference type="EC" id="3.6.1.27" evidence="2"/>
<dbReference type="CDD" id="cd01610">
    <property type="entry name" value="PAP2_like"/>
    <property type="match status" value="1"/>
</dbReference>
<keyword evidence="7 10" id="KW-0472">Membrane</keyword>
<evidence type="ECO:0000259" key="11">
    <source>
        <dbReference type="SMART" id="SM00014"/>
    </source>
</evidence>
<keyword evidence="4 10" id="KW-0812">Transmembrane</keyword>
<keyword evidence="5" id="KW-0378">Hydrolase</keyword>
<evidence type="ECO:0000313" key="13">
    <source>
        <dbReference type="Proteomes" id="UP000175669"/>
    </source>
</evidence>
<dbReference type="GO" id="GO:0050380">
    <property type="term" value="F:undecaprenyl-diphosphatase activity"/>
    <property type="evidence" value="ECO:0007669"/>
    <property type="project" value="UniProtKB-EC"/>
</dbReference>
<evidence type="ECO:0000256" key="1">
    <source>
        <dbReference type="ARBA" id="ARBA00004651"/>
    </source>
</evidence>
<dbReference type="EMBL" id="MASR01000001">
    <property type="protein sequence ID" value="OFE13912.1"/>
    <property type="molecule type" value="Genomic_DNA"/>
</dbReference>
<comment type="caution">
    <text evidence="12">The sequence shown here is derived from an EMBL/GenBank/DDBJ whole genome shotgun (WGS) entry which is preliminary data.</text>
</comment>
<evidence type="ECO:0000256" key="6">
    <source>
        <dbReference type="ARBA" id="ARBA00022989"/>
    </source>
</evidence>
<dbReference type="InterPro" id="IPR000326">
    <property type="entry name" value="PAP2/HPO"/>
</dbReference>
<comment type="catalytic activity">
    <reaction evidence="9">
        <text>di-trans,octa-cis-undecaprenyl diphosphate + H2O = di-trans,octa-cis-undecaprenyl phosphate + phosphate + H(+)</text>
        <dbReference type="Rhea" id="RHEA:28094"/>
        <dbReference type="ChEBI" id="CHEBI:15377"/>
        <dbReference type="ChEBI" id="CHEBI:15378"/>
        <dbReference type="ChEBI" id="CHEBI:43474"/>
        <dbReference type="ChEBI" id="CHEBI:58405"/>
        <dbReference type="ChEBI" id="CHEBI:60392"/>
        <dbReference type="EC" id="3.6.1.27"/>
    </reaction>
</comment>
<feature type="transmembrane region" description="Helical" evidence="10">
    <location>
        <begin position="119"/>
        <end position="142"/>
    </location>
</feature>
<dbReference type="SUPFAM" id="SSF48317">
    <property type="entry name" value="Acid phosphatase/Vanadium-dependent haloperoxidase"/>
    <property type="match status" value="1"/>
</dbReference>
<dbReference type="GO" id="GO:0005886">
    <property type="term" value="C:plasma membrane"/>
    <property type="evidence" value="ECO:0007669"/>
    <property type="project" value="UniProtKB-SubCell"/>
</dbReference>
<protein>
    <recommendedName>
        <fullName evidence="2">undecaprenyl-diphosphate phosphatase</fullName>
        <ecNumber evidence="2">3.6.1.27</ecNumber>
    </recommendedName>
    <alternativeName>
        <fullName evidence="8">Undecaprenyl pyrophosphate phosphatase</fullName>
    </alternativeName>
</protein>
<evidence type="ECO:0000256" key="3">
    <source>
        <dbReference type="ARBA" id="ARBA00022475"/>
    </source>
</evidence>
<gene>
    <name evidence="12" type="ORF">PHACT_03720</name>
</gene>
<feature type="domain" description="Phosphatidic acid phosphatase type 2/haloperoxidase" evidence="11">
    <location>
        <begin position="66"/>
        <end position="175"/>
    </location>
</feature>
<comment type="subcellular location">
    <subcellularLocation>
        <location evidence="1">Cell membrane</location>
        <topology evidence="1">Multi-pass membrane protein</topology>
    </subcellularLocation>
</comment>
<evidence type="ECO:0000256" key="10">
    <source>
        <dbReference type="SAM" id="Phobius"/>
    </source>
</evidence>
<reference evidence="13" key="1">
    <citation type="submission" date="2016-07" db="EMBL/GenBank/DDBJ databases">
        <authorList>
            <person name="Florea S."/>
            <person name="Webb J.S."/>
            <person name="Jaromczyk J."/>
            <person name="Schardl C.L."/>
        </authorList>
    </citation>
    <scope>NUCLEOTIDE SEQUENCE [LARGE SCALE GENOMIC DNA]</scope>
    <source>
        <strain evidence="13">KCTC 42131</strain>
    </source>
</reference>
<evidence type="ECO:0000256" key="2">
    <source>
        <dbReference type="ARBA" id="ARBA00012374"/>
    </source>
</evidence>
<keyword evidence="13" id="KW-1185">Reference proteome</keyword>
<evidence type="ECO:0000256" key="9">
    <source>
        <dbReference type="ARBA" id="ARBA00047594"/>
    </source>
</evidence>
<dbReference type="InterPro" id="IPR036938">
    <property type="entry name" value="PAP2/HPO_sf"/>
</dbReference>
<evidence type="ECO:0000313" key="12">
    <source>
        <dbReference type="EMBL" id="OFE13912.1"/>
    </source>
</evidence>
<keyword evidence="3" id="KW-1003">Cell membrane</keyword>
<keyword evidence="6 10" id="KW-1133">Transmembrane helix</keyword>
<dbReference type="Proteomes" id="UP000175669">
    <property type="component" value="Unassembled WGS sequence"/>
</dbReference>
<sequence length="181" mass="20091">MIQRSILALQWLADLDARLFLGLNSLHQRMQLETLVRFISFTGDGYLYLLMGLTLPALFPEQGMTFLLAGLLAFVIELPIYWVLKRSFKRRRPFNVVQALAPILKPSDEFSFPSGHTTAAFMIAGITSVCFPDISLLAYSWAALIGLSRVMLKVHFISDVLAGMVLGSLVAYLSLSVTAGY</sequence>
<organism evidence="12 13">
    <name type="scientific">Pseudohongiella acticola</name>
    <dbReference type="NCBI Taxonomy" id="1524254"/>
    <lineage>
        <taxon>Bacteria</taxon>
        <taxon>Pseudomonadati</taxon>
        <taxon>Pseudomonadota</taxon>
        <taxon>Gammaproteobacteria</taxon>
        <taxon>Pseudomonadales</taxon>
        <taxon>Pseudohongiellaceae</taxon>
        <taxon>Pseudohongiella</taxon>
    </lineage>
</organism>
<dbReference type="SMART" id="SM00014">
    <property type="entry name" value="acidPPc"/>
    <property type="match status" value="1"/>
</dbReference>
<feature type="transmembrane region" description="Helical" evidence="10">
    <location>
        <begin position="65"/>
        <end position="84"/>
    </location>
</feature>
<feature type="transmembrane region" description="Helical" evidence="10">
    <location>
        <begin position="154"/>
        <end position="175"/>
    </location>
</feature>
<proteinExistence type="predicted"/>
<evidence type="ECO:0000256" key="5">
    <source>
        <dbReference type="ARBA" id="ARBA00022801"/>
    </source>
</evidence>
<dbReference type="AlphaFoldDB" id="A0A1E8CNU1"/>
<name>A0A1E8CNU1_9GAMM</name>
<dbReference type="PANTHER" id="PTHR14969:SF62">
    <property type="entry name" value="DECAPRENYLPHOSPHORYL-5-PHOSPHORIBOSE PHOSPHATASE RV3807C-RELATED"/>
    <property type="match status" value="1"/>
</dbReference>
<evidence type="ECO:0000256" key="7">
    <source>
        <dbReference type="ARBA" id="ARBA00023136"/>
    </source>
</evidence>